<dbReference type="GeneID" id="28860553"/>
<dbReference type="Proteomes" id="UP000092177">
    <property type="component" value="Chromosome 1"/>
</dbReference>
<dbReference type="AlphaFoldDB" id="A0A1B7YW68"/>
<dbReference type="PROSITE" id="PS50088">
    <property type="entry name" value="ANK_REPEAT"/>
    <property type="match status" value="1"/>
</dbReference>
<dbReference type="InterPro" id="IPR002110">
    <property type="entry name" value="Ankyrin_rpt"/>
</dbReference>
<evidence type="ECO:0000313" key="3">
    <source>
        <dbReference type="Proteomes" id="UP000092177"/>
    </source>
</evidence>
<protein>
    <submittedName>
        <fullName evidence="2">Ankyrin-2 ankyrin</fullName>
    </submittedName>
</protein>
<dbReference type="Gene3D" id="1.25.40.20">
    <property type="entry name" value="Ankyrin repeat-containing domain"/>
    <property type="match status" value="1"/>
</dbReference>
<dbReference type="InterPro" id="IPR036770">
    <property type="entry name" value="Ankyrin_rpt-contain_sf"/>
</dbReference>
<sequence>MFSHEEHFGSHGTRPPAFDQFVNGLHTPNDLKQALFELFAKRLCRLKMDSSEAKLIAGALSTLQRGMGFLVEESDKKIRDVIKEHADCANEVKSDSVVGLRAFANKYATELLRLVTGCGLSLCSNRASTSGPSVTRLIMALVLGCFLRQVLHKDAPYWLKDRNCYVDNWVRDVIVQYDNKQIGIPRLDLFWTRLSIGGILDLSFLTDVVGLDEADNHGHTALHLAILNDNLPMATNLLNLGADPSPKATRTGHTLFHYAAAFGEEEIYRELKEH</sequence>
<feature type="repeat" description="ANK" evidence="1">
    <location>
        <begin position="217"/>
        <end position="249"/>
    </location>
</feature>
<name>A0A1B7YW68_COLHI</name>
<comment type="caution">
    <text evidence="2">The sequence shown here is derived from an EMBL/GenBank/DDBJ whole genome shotgun (WGS) entry which is preliminary data.</text>
</comment>
<evidence type="ECO:0000313" key="2">
    <source>
        <dbReference type="EMBL" id="OBR16291.1"/>
    </source>
</evidence>
<dbReference type="RefSeq" id="XP_018164808.1">
    <property type="nucleotide sequence ID" value="XM_018296446.1"/>
</dbReference>
<proteinExistence type="predicted"/>
<dbReference type="Pfam" id="PF12796">
    <property type="entry name" value="Ank_2"/>
    <property type="match status" value="1"/>
</dbReference>
<keyword evidence="1" id="KW-0040">ANK repeat</keyword>
<dbReference type="SUPFAM" id="SSF48403">
    <property type="entry name" value="Ankyrin repeat"/>
    <property type="match status" value="1"/>
</dbReference>
<accession>A0A1B7YW68</accession>
<reference evidence="3" key="1">
    <citation type="journal article" date="2017" name="BMC Genomics">
        <title>Gapless genome assembly of Colletotrichum higginsianum reveals chromosome structure and association of transposable elements with secondary metabolite gene clusters.</title>
        <authorList>
            <person name="Dallery J.-F."/>
            <person name="Lapalu N."/>
            <person name="Zampounis A."/>
            <person name="Pigne S."/>
            <person name="Luyten I."/>
            <person name="Amselem J."/>
            <person name="Wittenberg A.H.J."/>
            <person name="Zhou S."/>
            <person name="de Queiroz M.V."/>
            <person name="Robin G.P."/>
            <person name="Auger A."/>
            <person name="Hainaut M."/>
            <person name="Henrissat B."/>
            <person name="Kim K.-T."/>
            <person name="Lee Y.-H."/>
            <person name="Lespinet O."/>
            <person name="Schwartz D.C."/>
            <person name="Thon M.R."/>
            <person name="O'Connell R.J."/>
        </authorList>
    </citation>
    <scope>NUCLEOTIDE SEQUENCE [LARGE SCALE GENOMIC DNA]</scope>
    <source>
        <strain evidence="3">IMI 349063</strain>
    </source>
</reference>
<gene>
    <name evidence="2" type="ORF">CH63R_01471</name>
</gene>
<dbReference type="VEuPathDB" id="FungiDB:CH63R_01471"/>
<dbReference type="EMBL" id="LTAN01000001">
    <property type="protein sequence ID" value="OBR16291.1"/>
    <property type="molecule type" value="Genomic_DNA"/>
</dbReference>
<evidence type="ECO:0000256" key="1">
    <source>
        <dbReference type="PROSITE-ProRule" id="PRU00023"/>
    </source>
</evidence>
<organism evidence="2 3">
    <name type="scientific">Colletotrichum higginsianum (strain IMI 349063)</name>
    <name type="common">Crucifer anthracnose fungus</name>
    <dbReference type="NCBI Taxonomy" id="759273"/>
    <lineage>
        <taxon>Eukaryota</taxon>
        <taxon>Fungi</taxon>
        <taxon>Dikarya</taxon>
        <taxon>Ascomycota</taxon>
        <taxon>Pezizomycotina</taxon>
        <taxon>Sordariomycetes</taxon>
        <taxon>Hypocreomycetidae</taxon>
        <taxon>Glomerellales</taxon>
        <taxon>Glomerellaceae</taxon>
        <taxon>Colletotrichum</taxon>
        <taxon>Colletotrichum destructivum species complex</taxon>
    </lineage>
</organism>
<dbReference type="PROSITE" id="PS50297">
    <property type="entry name" value="ANK_REP_REGION"/>
    <property type="match status" value="1"/>
</dbReference>
<dbReference type="KEGG" id="chig:CH63R_01471"/>
<keyword evidence="3" id="KW-1185">Reference proteome</keyword>